<organism evidence="1 2">
    <name type="scientific">Eumeta variegata</name>
    <name type="common">Bagworm moth</name>
    <name type="synonym">Eumeta japonica</name>
    <dbReference type="NCBI Taxonomy" id="151549"/>
    <lineage>
        <taxon>Eukaryota</taxon>
        <taxon>Metazoa</taxon>
        <taxon>Ecdysozoa</taxon>
        <taxon>Arthropoda</taxon>
        <taxon>Hexapoda</taxon>
        <taxon>Insecta</taxon>
        <taxon>Pterygota</taxon>
        <taxon>Neoptera</taxon>
        <taxon>Endopterygota</taxon>
        <taxon>Lepidoptera</taxon>
        <taxon>Glossata</taxon>
        <taxon>Ditrysia</taxon>
        <taxon>Tineoidea</taxon>
        <taxon>Psychidae</taxon>
        <taxon>Oiketicinae</taxon>
        <taxon>Eumeta</taxon>
    </lineage>
</organism>
<reference evidence="1 2" key="1">
    <citation type="journal article" date="2019" name="Commun. Biol.">
        <title>The bagworm genome reveals a unique fibroin gene that provides high tensile strength.</title>
        <authorList>
            <person name="Kono N."/>
            <person name="Nakamura H."/>
            <person name="Ohtoshi R."/>
            <person name="Tomita M."/>
            <person name="Numata K."/>
            <person name="Arakawa K."/>
        </authorList>
    </citation>
    <scope>NUCLEOTIDE SEQUENCE [LARGE SCALE GENOMIC DNA]</scope>
</reference>
<proteinExistence type="predicted"/>
<keyword evidence="2" id="KW-1185">Reference proteome</keyword>
<accession>A0A4C1WY90</accession>
<dbReference type="AlphaFoldDB" id="A0A4C1WY90"/>
<evidence type="ECO:0000313" key="1">
    <source>
        <dbReference type="EMBL" id="GBP56526.1"/>
    </source>
</evidence>
<protein>
    <submittedName>
        <fullName evidence="1">Uncharacterized protein</fullName>
    </submittedName>
</protein>
<gene>
    <name evidence="1" type="ORF">EVAR_53597_1</name>
</gene>
<comment type="caution">
    <text evidence="1">The sequence shown here is derived from an EMBL/GenBank/DDBJ whole genome shotgun (WGS) entry which is preliminary data.</text>
</comment>
<sequence length="123" mass="13243">MNTDQLFKHLIESTVCKTSIEPRCPDTIKRETVLVSRTVELVSPPLGPISTFRGGGRGAGRRAPLAGRALSSEKCVSFLVFLVGTKKNHALVSVSGSNNRSTLAVRTTRRTRDRLSVAGDAHA</sequence>
<dbReference type="EMBL" id="BGZK01000695">
    <property type="protein sequence ID" value="GBP56526.1"/>
    <property type="molecule type" value="Genomic_DNA"/>
</dbReference>
<evidence type="ECO:0000313" key="2">
    <source>
        <dbReference type="Proteomes" id="UP000299102"/>
    </source>
</evidence>
<dbReference type="Proteomes" id="UP000299102">
    <property type="component" value="Unassembled WGS sequence"/>
</dbReference>
<name>A0A4C1WY90_EUMVA</name>